<keyword evidence="1" id="KW-0175">Coiled coil</keyword>
<sequence length="517" mass="58519">MAGLLYNKFKGGKDKVMLVIARRGMLLVRGKIMQEGRKRWLNVIIVKVKVTWLGNALSRRGLGMLHGIRKSESCVKCLDLDAELLNKQNAYNDLLKSYSQLKNHCISLELTMQLNQENFQKDSLSNNQNALEILEYFEKNDLKAQLQAKDTTICKLKEHIKSMKENDKEEKVKHEMDEIKTINIELEHSVNKLLSENECLHKEIEHLKKVYKDHFDSIKKTRAQHCDSLIALLNSKSMEKADLKRQIQDKEQSDILRGTVKQAKAKQPLDNALDFACSSKKAKIVELIANNSEPNNLWGSSATDVQSSSSLVSDRFLGTVRFENDQVAKIMSSGLVPNLIPQQPCTPPKRDDWDRLFKPMFDEYFDAPTIAVSPVPVAAAPRAVDIANLPVSTSIDQDAPSTNEFGGVLKDKARLVAQVFRQEEGINFEVSFAPIARIEASRVFVANEANKNMAIFQMDVNTAFLNSELKEEVYVSQPEGFVDQDNPSHVYKLKKALYGLKQAPRAWYDMLSSFLIS</sequence>
<protein>
    <submittedName>
        <fullName evidence="3">Retrovirus-related Pol polyprotein from transposon TNT 1-94</fullName>
    </submittedName>
</protein>
<evidence type="ECO:0000259" key="2">
    <source>
        <dbReference type="Pfam" id="PF07727"/>
    </source>
</evidence>
<gene>
    <name evidence="3" type="ORF">Tci_262790</name>
</gene>
<dbReference type="EMBL" id="BKCJ010079734">
    <property type="protein sequence ID" value="GEW90814.1"/>
    <property type="molecule type" value="Genomic_DNA"/>
</dbReference>
<evidence type="ECO:0000256" key="1">
    <source>
        <dbReference type="SAM" id="Coils"/>
    </source>
</evidence>
<feature type="domain" description="Reverse transcriptase Ty1/copia-type" evidence="2">
    <location>
        <begin position="409"/>
        <end position="516"/>
    </location>
</feature>
<evidence type="ECO:0000313" key="3">
    <source>
        <dbReference type="EMBL" id="GEW90814.1"/>
    </source>
</evidence>
<reference evidence="3" key="1">
    <citation type="journal article" date="2019" name="Sci. Rep.">
        <title>Draft genome of Tanacetum cinerariifolium, the natural source of mosquito coil.</title>
        <authorList>
            <person name="Yamashiro T."/>
            <person name="Shiraishi A."/>
            <person name="Satake H."/>
            <person name="Nakayama K."/>
        </authorList>
    </citation>
    <scope>NUCLEOTIDE SEQUENCE</scope>
</reference>
<comment type="caution">
    <text evidence="3">The sequence shown here is derived from an EMBL/GenBank/DDBJ whole genome shotgun (WGS) entry which is preliminary data.</text>
</comment>
<dbReference type="AlphaFoldDB" id="A0A699H3C1"/>
<dbReference type="Pfam" id="PF07727">
    <property type="entry name" value="RVT_2"/>
    <property type="match status" value="1"/>
</dbReference>
<name>A0A699H3C1_TANCI</name>
<proteinExistence type="predicted"/>
<accession>A0A699H3C1</accession>
<dbReference type="InterPro" id="IPR013103">
    <property type="entry name" value="RVT_2"/>
</dbReference>
<feature type="coiled-coil region" evidence="1">
    <location>
        <begin position="190"/>
        <end position="253"/>
    </location>
</feature>
<organism evidence="3">
    <name type="scientific">Tanacetum cinerariifolium</name>
    <name type="common">Dalmatian daisy</name>
    <name type="synonym">Chrysanthemum cinerariifolium</name>
    <dbReference type="NCBI Taxonomy" id="118510"/>
    <lineage>
        <taxon>Eukaryota</taxon>
        <taxon>Viridiplantae</taxon>
        <taxon>Streptophyta</taxon>
        <taxon>Embryophyta</taxon>
        <taxon>Tracheophyta</taxon>
        <taxon>Spermatophyta</taxon>
        <taxon>Magnoliopsida</taxon>
        <taxon>eudicotyledons</taxon>
        <taxon>Gunneridae</taxon>
        <taxon>Pentapetalae</taxon>
        <taxon>asterids</taxon>
        <taxon>campanulids</taxon>
        <taxon>Asterales</taxon>
        <taxon>Asteraceae</taxon>
        <taxon>Asteroideae</taxon>
        <taxon>Anthemideae</taxon>
        <taxon>Anthemidinae</taxon>
        <taxon>Tanacetum</taxon>
    </lineage>
</organism>